<dbReference type="AlphaFoldDB" id="A0A4Y7NHS4"/>
<dbReference type="EMBL" id="LR022824">
    <property type="protein sequence ID" value="SVE92443.1"/>
    <property type="molecule type" value="mRNA"/>
</dbReference>
<accession>A0A4Y7NHS4</accession>
<dbReference type="PANTHER" id="PTHR22731:SF3">
    <property type="entry name" value="RIBONUCLEASES P_MRP PROTEIN SUBUNIT POP1"/>
    <property type="match status" value="1"/>
</dbReference>
<dbReference type="GO" id="GO:0001682">
    <property type="term" value="P:tRNA 5'-leader removal"/>
    <property type="evidence" value="ECO:0007669"/>
    <property type="project" value="InterPro"/>
</dbReference>
<feature type="compositionally biased region" description="Basic residues" evidence="4">
    <location>
        <begin position="86"/>
        <end position="97"/>
    </location>
</feature>
<dbReference type="Pfam" id="PF08170">
    <property type="entry name" value="POPLD"/>
    <property type="match status" value="1"/>
</dbReference>
<dbReference type="Pfam" id="PF22770">
    <property type="entry name" value="POP1_C"/>
    <property type="match status" value="1"/>
</dbReference>
<name>A0A4Y7NHS4_9CRUS</name>
<sequence length="689" mass="78916">MEDSSKVQPDLPNDISIIRFASSRAQEIISLTKLIENPQTTKLIFQKLPCHMRRRAMSHNPNRMPRNLREAHKSQMAKSGPSLQPKRPRRKYRRRPSRLLEEYKKRTLNKNWLETHIWHAKRFHMTEKWGYRLADRSCARSHRFCYRSVAHHCLLLDISYMSCIEIQGSENQVIHGLNSLCDPKTGPTFAAAAYLDGNREGRVTIFKRNNLRQPIGVVTYLWRNGDSADMRTLWIWSHPAFYQEFDHELKAIFEPCQETTMEHSGTKVIFKKIALNRFRLRGPTSYSVVSTLLDPETRLTFSESQSPGRVIGFEVRDPRTILPQSPSKMTTQMPNDCEAVGSSISKLWDSCIRDKITELRKSFPDHVVIQRRGQLLVPANEASDFIPGCDVIFPAGWGTAFWLALIYSGGHAGALKDVASMNFEHRICRDLCLEIDSEAGKIKAAERKNELMEEYFRKPPKTRTNFIKLATPFPFSVDWNHLLGNWMDQIVSDFTVLRDKKLLNTLTLGKAISLPDDVLSSPFLIPITVRVKHGSPREFSMICLPNVDDKVGSSINEPVHQDPAAKERKLLRTQHHLLLKNLAKKRKEVRNKSENKIQVTEKNFNSANLVAIQKEKMRALWLPLPKNLRTSYVRPIIGFVTQGEFGLSEGKGIGRGFIAIQTLSLLKRSLVLVRNSGTDLYMWADIVIG</sequence>
<feature type="region of interest" description="Disordered" evidence="4">
    <location>
        <begin position="70"/>
        <end position="98"/>
    </location>
</feature>
<keyword evidence="2" id="KW-0819">tRNA processing</keyword>
<comment type="subcellular location">
    <subcellularLocation>
        <location evidence="1">Nucleus</location>
    </subcellularLocation>
</comment>
<evidence type="ECO:0000256" key="3">
    <source>
        <dbReference type="ARBA" id="ARBA00023242"/>
    </source>
</evidence>
<evidence type="ECO:0000256" key="2">
    <source>
        <dbReference type="ARBA" id="ARBA00022694"/>
    </source>
</evidence>
<keyword evidence="3" id="KW-0539">Nucleus</keyword>
<dbReference type="InterPro" id="IPR012590">
    <property type="entry name" value="POPLD_dom"/>
</dbReference>
<evidence type="ECO:0000256" key="4">
    <source>
        <dbReference type="SAM" id="MobiDB-lite"/>
    </source>
</evidence>
<evidence type="ECO:0000259" key="5">
    <source>
        <dbReference type="Pfam" id="PF06978"/>
    </source>
</evidence>
<evidence type="ECO:0000259" key="7">
    <source>
        <dbReference type="Pfam" id="PF22770"/>
    </source>
</evidence>
<protein>
    <submittedName>
        <fullName evidence="8">EOG090X07PD</fullName>
    </submittedName>
</protein>
<dbReference type="Pfam" id="PF06978">
    <property type="entry name" value="POP1_N"/>
    <property type="match status" value="2"/>
</dbReference>
<dbReference type="InterPro" id="IPR009723">
    <property type="entry name" value="Pop1_N"/>
</dbReference>
<reference evidence="8" key="1">
    <citation type="submission" date="2018-08" db="EMBL/GenBank/DDBJ databases">
        <authorList>
            <person name="Cornetti L."/>
        </authorList>
    </citation>
    <scope>NUCLEOTIDE SEQUENCE</scope>
    <source>
        <strain evidence="8">CH-H-2</strain>
    </source>
</reference>
<organism evidence="8">
    <name type="scientific">Megafenestra aurita</name>
    <dbReference type="NCBI Taxonomy" id="2291010"/>
    <lineage>
        <taxon>Eukaryota</taxon>
        <taxon>Metazoa</taxon>
        <taxon>Ecdysozoa</taxon>
        <taxon>Arthropoda</taxon>
        <taxon>Crustacea</taxon>
        <taxon>Branchiopoda</taxon>
        <taxon>Diplostraca</taxon>
        <taxon>Cladocera</taxon>
        <taxon>Anomopoda</taxon>
        <taxon>Daphniidae</taxon>
        <taxon>Megafenestra</taxon>
    </lineage>
</organism>
<dbReference type="GO" id="GO:0005655">
    <property type="term" value="C:nucleolar ribonuclease P complex"/>
    <property type="evidence" value="ECO:0007669"/>
    <property type="project" value="InterPro"/>
</dbReference>
<feature type="domain" description="Pop1 N-terminal" evidence="5">
    <location>
        <begin position="20"/>
        <end position="94"/>
    </location>
</feature>
<feature type="domain" description="Pop1 N-terminal" evidence="5">
    <location>
        <begin position="100"/>
        <end position="168"/>
    </location>
</feature>
<evidence type="ECO:0000313" key="8">
    <source>
        <dbReference type="EMBL" id="SVE92443.1"/>
    </source>
</evidence>
<dbReference type="GO" id="GO:0000172">
    <property type="term" value="C:ribonuclease MRP complex"/>
    <property type="evidence" value="ECO:0007669"/>
    <property type="project" value="InterPro"/>
</dbReference>
<evidence type="ECO:0000259" key="6">
    <source>
        <dbReference type="Pfam" id="PF08170"/>
    </source>
</evidence>
<dbReference type="InterPro" id="IPR055079">
    <property type="entry name" value="POP1_C"/>
</dbReference>
<gene>
    <name evidence="8" type="primary">EOG090X07PD</name>
</gene>
<feature type="domain" description="POPLD" evidence="6">
    <location>
        <begin position="388"/>
        <end position="479"/>
    </location>
</feature>
<evidence type="ECO:0000256" key="1">
    <source>
        <dbReference type="ARBA" id="ARBA00004123"/>
    </source>
</evidence>
<dbReference type="InterPro" id="IPR039182">
    <property type="entry name" value="Pop1"/>
</dbReference>
<proteinExistence type="evidence at transcript level"/>
<dbReference type="PANTHER" id="PTHR22731">
    <property type="entry name" value="RIBONUCLEASES P/MRP PROTEIN SUBUNIT POP1"/>
    <property type="match status" value="1"/>
</dbReference>
<feature type="domain" description="POP1 C-terminal" evidence="7">
    <location>
        <begin position="524"/>
        <end position="687"/>
    </location>
</feature>